<dbReference type="PANTHER" id="PTHR33132:SF135">
    <property type="entry name" value="OS02G0799700 PROTEIN"/>
    <property type="match status" value="1"/>
</dbReference>
<organism evidence="2 3">
    <name type="scientific">Stylosanthes scabra</name>
    <dbReference type="NCBI Taxonomy" id="79078"/>
    <lineage>
        <taxon>Eukaryota</taxon>
        <taxon>Viridiplantae</taxon>
        <taxon>Streptophyta</taxon>
        <taxon>Embryophyta</taxon>
        <taxon>Tracheophyta</taxon>
        <taxon>Spermatophyta</taxon>
        <taxon>Magnoliopsida</taxon>
        <taxon>eudicotyledons</taxon>
        <taxon>Gunneridae</taxon>
        <taxon>Pentapetalae</taxon>
        <taxon>rosids</taxon>
        <taxon>fabids</taxon>
        <taxon>Fabales</taxon>
        <taxon>Fabaceae</taxon>
        <taxon>Papilionoideae</taxon>
        <taxon>50 kb inversion clade</taxon>
        <taxon>dalbergioids sensu lato</taxon>
        <taxon>Dalbergieae</taxon>
        <taxon>Pterocarpus clade</taxon>
        <taxon>Stylosanthes</taxon>
    </lineage>
</organism>
<dbReference type="Proteomes" id="UP001341840">
    <property type="component" value="Unassembled WGS sequence"/>
</dbReference>
<dbReference type="PANTHER" id="PTHR33132">
    <property type="entry name" value="OSJNBB0118P14.9 PROTEIN"/>
    <property type="match status" value="1"/>
</dbReference>
<proteinExistence type="predicted"/>
<dbReference type="EMBL" id="JASCZI010272064">
    <property type="protein sequence ID" value="MED6219786.1"/>
    <property type="molecule type" value="Genomic_DNA"/>
</dbReference>
<evidence type="ECO:0000256" key="1">
    <source>
        <dbReference type="SAM" id="MobiDB-lite"/>
    </source>
</evidence>
<sequence length="133" mass="14506">MAPLVNRKNLDEMEMKKPPRLNMDNHDLKNKKSPLPLYTPTPSPLGQSTMSLQSSSPLGQSPLPSPWPLGQSTIPATTKSSSGRFECLCSPTTHAGSFRCRHHRGKDAAMRRAVSVDSNLSDLGSKKITNPII</sequence>
<protein>
    <submittedName>
        <fullName evidence="2">Uncharacterized protein</fullName>
    </submittedName>
</protein>
<feature type="compositionally biased region" description="Basic and acidic residues" evidence="1">
    <location>
        <begin position="8"/>
        <end position="30"/>
    </location>
</feature>
<gene>
    <name evidence="2" type="ORF">PIB30_039001</name>
</gene>
<feature type="region of interest" description="Disordered" evidence="1">
    <location>
        <begin position="1"/>
        <end position="83"/>
    </location>
</feature>
<evidence type="ECO:0000313" key="3">
    <source>
        <dbReference type="Proteomes" id="UP001341840"/>
    </source>
</evidence>
<accession>A0ABU6ZCV2</accession>
<reference evidence="2 3" key="1">
    <citation type="journal article" date="2023" name="Plants (Basel)">
        <title>Bridging the Gap: Combining Genomics and Transcriptomics Approaches to Understand Stylosanthes scabra, an Orphan Legume from the Brazilian Caatinga.</title>
        <authorList>
            <person name="Ferreira-Neto J.R.C."/>
            <person name="da Silva M.D."/>
            <person name="Binneck E."/>
            <person name="de Melo N.F."/>
            <person name="da Silva R.H."/>
            <person name="de Melo A.L.T.M."/>
            <person name="Pandolfi V."/>
            <person name="Bustamante F.O."/>
            <person name="Brasileiro-Vidal A.C."/>
            <person name="Benko-Iseppon A.M."/>
        </authorList>
    </citation>
    <scope>NUCLEOTIDE SEQUENCE [LARGE SCALE GENOMIC DNA]</scope>
    <source>
        <tissue evidence="2">Leaves</tissue>
    </source>
</reference>
<feature type="compositionally biased region" description="Low complexity" evidence="1">
    <location>
        <begin position="51"/>
        <end position="72"/>
    </location>
</feature>
<feature type="compositionally biased region" description="Polar residues" evidence="1">
    <location>
        <begin position="73"/>
        <end position="83"/>
    </location>
</feature>
<evidence type="ECO:0000313" key="2">
    <source>
        <dbReference type="EMBL" id="MED6219786.1"/>
    </source>
</evidence>
<name>A0ABU6ZCV2_9FABA</name>
<comment type="caution">
    <text evidence="2">The sequence shown here is derived from an EMBL/GenBank/DDBJ whole genome shotgun (WGS) entry which is preliminary data.</text>
</comment>
<keyword evidence="3" id="KW-1185">Reference proteome</keyword>